<evidence type="ECO:0000313" key="1">
    <source>
        <dbReference type="EMBL" id="EDR09754.1"/>
    </source>
</evidence>
<organism evidence="2">
    <name type="scientific">Laccaria bicolor (strain S238N-H82 / ATCC MYA-4686)</name>
    <name type="common">Bicoloured deceiver</name>
    <name type="synonym">Laccaria laccata var. bicolor</name>
    <dbReference type="NCBI Taxonomy" id="486041"/>
    <lineage>
        <taxon>Eukaryota</taxon>
        <taxon>Fungi</taxon>
        <taxon>Dikarya</taxon>
        <taxon>Basidiomycota</taxon>
        <taxon>Agaricomycotina</taxon>
        <taxon>Agaricomycetes</taxon>
        <taxon>Agaricomycetidae</taxon>
        <taxon>Agaricales</taxon>
        <taxon>Agaricineae</taxon>
        <taxon>Hydnangiaceae</taxon>
        <taxon>Laccaria</taxon>
    </lineage>
</organism>
<gene>
    <name evidence="1" type="ORF">LACBIDRAFT_325522</name>
</gene>
<sequence length="284" mass="32140">MGAVDVACFAVLMIEDNNMQSIQVAWVEGCDQLEVPITAAAVKYQVTQHRLQQGSQQGQQTHPDSNTPQPQAFSQEAFFDALVEWIVADDQSLNVIDNPQLRQIFLMLREDLRDSDIPHGSTICAWIIEVWEDHLDGLEKEMKAFLHVLERIKITLKIGWVTLDNTSNNDTFMITLAAELRALCIPFDAVKHRICRCVWKIQNTPNTKPSEMVSVASSGSERHETEFSGLLKTGKVYGEYEDVRDNDDGNEYNEVLKRLSAGTRCESRGEVQLVISKYYDTTNT</sequence>
<accession>B0D5D3</accession>
<dbReference type="EMBL" id="DS547098">
    <property type="protein sequence ID" value="EDR09754.1"/>
    <property type="molecule type" value="Genomic_DNA"/>
</dbReference>
<dbReference type="AlphaFoldDB" id="B0D5D3"/>
<dbReference type="OrthoDB" id="3250324at2759"/>
<dbReference type="HOGENOM" id="CLU_980277_0_0_1"/>
<dbReference type="InParanoid" id="B0D5D3"/>
<dbReference type="RefSeq" id="XP_001879139.1">
    <property type="nucleotide sequence ID" value="XM_001879104.1"/>
</dbReference>
<evidence type="ECO:0000313" key="2">
    <source>
        <dbReference type="Proteomes" id="UP000001194"/>
    </source>
</evidence>
<protein>
    <submittedName>
        <fullName evidence="1">Predicted protein</fullName>
    </submittedName>
</protein>
<name>B0D5D3_LACBS</name>
<dbReference type="GeneID" id="6074881"/>
<dbReference type="Proteomes" id="UP000001194">
    <property type="component" value="Unassembled WGS sequence"/>
</dbReference>
<dbReference type="KEGG" id="lbc:LACBIDRAFT_325522"/>
<keyword evidence="2" id="KW-1185">Reference proteome</keyword>
<reference evidence="1 2" key="1">
    <citation type="journal article" date="2008" name="Nature">
        <title>The genome of Laccaria bicolor provides insights into mycorrhizal symbiosis.</title>
        <authorList>
            <person name="Martin F."/>
            <person name="Aerts A."/>
            <person name="Ahren D."/>
            <person name="Brun A."/>
            <person name="Danchin E.G.J."/>
            <person name="Duchaussoy F."/>
            <person name="Gibon J."/>
            <person name="Kohler A."/>
            <person name="Lindquist E."/>
            <person name="Pereda V."/>
            <person name="Salamov A."/>
            <person name="Shapiro H.J."/>
            <person name="Wuyts J."/>
            <person name="Blaudez D."/>
            <person name="Buee M."/>
            <person name="Brokstein P."/>
            <person name="Canbaeck B."/>
            <person name="Cohen D."/>
            <person name="Courty P.E."/>
            <person name="Coutinho P.M."/>
            <person name="Delaruelle C."/>
            <person name="Detter J.C."/>
            <person name="Deveau A."/>
            <person name="DiFazio S."/>
            <person name="Duplessis S."/>
            <person name="Fraissinet-Tachet L."/>
            <person name="Lucic E."/>
            <person name="Frey-Klett P."/>
            <person name="Fourrey C."/>
            <person name="Feussner I."/>
            <person name="Gay G."/>
            <person name="Grimwood J."/>
            <person name="Hoegger P.J."/>
            <person name="Jain P."/>
            <person name="Kilaru S."/>
            <person name="Labbe J."/>
            <person name="Lin Y.C."/>
            <person name="Legue V."/>
            <person name="Le Tacon F."/>
            <person name="Marmeisse R."/>
            <person name="Melayah D."/>
            <person name="Montanini B."/>
            <person name="Muratet M."/>
            <person name="Nehls U."/>
            <person name="Niculita-Hirzel H."/>
            <person name="Oudot-Le Secq M.P."/>
            <person name="Peter M."/>
            <person name="Quesneville H."/>
            <person name="Rajashekar B."/>
            <person name="Reich M."/>
            <person name="Rouhier N."/>
            <person name="Schmutz J."/>
            <person name="Yin T."/>
            <person name="Chalot M."/>
            <person name="Henrissat B."/>
            <person name="Kuees U."/>
            <person name="Lucas S."/>
            <person name="Van de Peer Y."/>
            <person name="Podila G.K."/>
            <person name="Polle A."/>
            <person name="Pukkila P.J."/>
            <person name="Richardson P.M."/>
            <person name="Rouze P."/>
            <person name="Sanders I.R."/>
            <person name="Stajich J.E."/>
            <person name="Tunlid A."/>
            <person name="Tuskan G."/>
            <person name="Grigoriev I.V."/>
        </authorList>
    </citation>
    <scope>NUCLEOTIDE SEQUENCE [LARGE SCALE GENOMIC DNA]</scope>
    <source>
        <strain evidence="2">S238N-H82 / ATCC MYA-4686</strain>
    </source>
</reference>
<proteinExistence type="predicted"/>